<keyword evidence="1" id="KW-0597">Phosphoprotein</keyword>
<dbReference type="InterPro" id="IPR001789">
    <property type="entry name" value="Sig_transdc_resp-reg_receiver"/>
</dbReference>
<comment type="caution">
    <text evidence="3">The sequence shown here is derived from an EMBL/GenBank/DDBJ whole genome shotgun (WGS) entry which is preliminary data.</text>
</comment>
<dbReference type="Gene3D" id="1.25.40.10">
    <property type="entry name" value="Tetratricopeptide repeat domain"/>
    <property type="match status" value="1"/>
</dbReference>
<evidence type="ECO:0000259" key="2">
    <source>
        <dbReference type="PROSITE" id="PS50110"/>
    </source>
</evidence>
<dbReference type="PROSITE" id="PS50110">
    <property type="entry name" value="RESPONSE_REGULATORY"/>
    <property type="match status" value="1"/>
</dbReference>
<dbReference type="SUPFAM" id="SSF48452">
    <property type="entry name" value="TPR-like"/>
    <property type="match status" value="1"/>
</dbReference>
<dbReference type="SUPFAM" id="SSF52172">
    <property type="entry name" value="CheY-like"/>
    <property type="match status" value="1"/>
</dbReference>
<organism evidence="3 4">
    <name type="scientific">Vibrio gallaecicus</name>
    <dbReference type="NCBI Taxonomy" id="552386"/>
    <lineage>
        <taxon>Bacteria</taxon>
        <taxon>Pseudomonadati</taxon>
        <taxon>Pseudomonadota</taxon>
        <taxon>Gammaproteobacteria</taxon>
        <taxon>Vibrionales</taxon>
        <taxon>Vibrionaceae</taxon>
        <taxon>Vibrio</taxon>
    </lineage>
</organism>
<proteinExistence type="predicted"/>
<dbReference type="PANTHER" id="PTHR43228">
    <property type="entry name" value="TWO-COMPONENT RESPONSE REGULATOR"/>
    <property type="match status" value="1"/>
</dbReference>
<reference evidence="3 4" key="1">
    <citation type="journal article" date="2024" name="ISME J.">
        <title>Tailless and filamentous prophages are predominant in marine Vibrio.</title>
        <authorList>
            <person name="Steensen K."/>
            <person name="Seneca J."/>
            <person name="Bartlau N."/>
            <person name="Yu X.A."/>
            <person name="Hussain F.A."/>
            <person name="Polz M.F."/>
        </authorList>
    </citation>
    <scope>NUCLEOTIDE SEQUENCE [LARGE SCALE GENOMIC DNA]</scope>
    <source>
        <strain evidence="3 4">10N.222.51.A1</strain>
    </source>
</reference>
<dbReference type="Gene3D" id="3.40.50.2300">
    <property type="match status" value="1"/>
</dbReference>
<dbReference type="EMBL" id="JBFRUW010000023">
    <property type="protein sequence ID" value="MFA0568365.1"/>
    <property type="molecule type" value="Genomic_DNA"/>
</dbReference>
<dbReference type="Proteomes" id="UP001570417">
    <property type="component" value="Unassembled WGS sequence"/>
</dbReference>
<evidence type="ECO:0000256" key="1">
    <source>
        <dbReference type="PROSITE-ProRule" id="PRU00169"/>
    </source>
</evidence>
<sequence>MPFNTLDHSRPVLIVDDSSMYRTAAKGMLQKLGYQPEMLHFAQDASEAILRCRNNHYGLVFFDYNLGDRANGFQLIDELQTKGLLAADCANIIVTGDATAEVVRGFMELSPDGYLLKPLNYTTLKERLSGFVRKKRELSDLLIYFAKKDYQAVITMVDEAFYQDDGIIVHAQRIKAEALIELGQYDDARNVLINLQGSVENGKVVLNLARIALKQRQYKQGLFLLKPLQKDPFHAASAAQLSAELNVAQIQFDLALKDIDRAIAISPKVIERHRLKVNLNMAMFNLPNAISSTKSMILESRHSFRETLDMYQLGAQLVLDQAQFATREQRLTHLSVLGKWAESWRAKFPRAAYKAMELLLFSRGNILKSDPMKGRALLQEYKTYIANIEGYQPSLLEKIELSRVYLLLGHQSEYQRLSEQINISLKKEPFTTQDKALLAYLSQWRNKVQRSRENSIKLKRDALTLIEQKSFEKASTMLAHSMDTQFTDNEVPKLLFGVLTRAWPNNWSKRDVIHLAIRCRDQLHDTDFIKSKEFSAQSRVLAQQLDYKDLAMTASMVS</sequence>
<feature type="domain" description="Response regulatory" evidence="2">
    <location>
        <begin position="11"/>
        <end position="132"/>
    </location>
</feature>
<keyword evidence="4" id="KW-1185">Reference proteome</keyword>
<dbReference type="PANTHER" id="PTHR43228:SF1">
    <property type="entry name" value="TWO-COMPONENT RESPONSE REGULATOR ARR22"/>
    <property type="match status" value="1"/>
</dbReference>
<dbReference type="InterPro" id="IPR011990">
    <property type="entry name" value="TPR-like_helical_dom_sf"/>
</dbReference>
<feature type="modified residue" description="4-aspartylphosphate" evidence="1">
    <location>
        <position position="63"/>
    </location>
</feature>
<dbReference type="Pfam" id="PF00072">
    <property type="entry name" value="Response_reg"/>
    <property type="match status" value="1"/>
</dbReference>
<name>A0ABV4NAK2_9VIBR</name>
<evidence type="ECO:0000313" key="3">
    <source>
        <dbReference type="EMBL" id="MFA0568365.1"/>
    </source>
</evidence>
<evidence type="ECO:0000313" key="4">
    <source>
        <dbReference type="Proteomes" id="UP001570417"/>
    </source>
</evidence>
<accession>A0ABV4NAK2</accession>
<dbReference type="InterPro" id="IPR011006">
    <property type="entry name" value="CheY-like_superfamily"/>
</dbReference>
<dbReference type="RefSeq" id="WP_137374293.1">
    <property type="nucleotide sequence ID" value="NZ_AP025491.1"/>
</dbReference>
<dbReference type="InterPro" id="IPR052048">
    <property type="entry name" value="ST_Response_Regulator"/>
</dbReference>
<gene>
    <name evidence="3" type="ORF">AB4566_08760</name>
</gene>
<protein>
    <submittedName>
        <fullName evidence="3">Response regulator</fullName>
    </submittedName>
</protein>
<dbReference type="SMART" id="SM00448">
    <property type="entry name" value="REC"/>
    <property type="match status" value="1"/>
</dbReference>